<keyword evidence="1" id="KW-0808">Transferase</keyword>
<dbReference type="Proteomes" id="UP000217334">
    <property type="component" value="Chromosome"/>
</dbReference>
<dbReference type="GO" id="GO:0016740">
    <property type="term" value="F:transferase activity"/>
    <property type="evidence" value="ECO:0007669"/>
    <property type="project" value="UniProtKB-KW"/>
</dbReference>
<accession>A0A250F401</accession>
<gene>
    <name evidence="1" type="ORF">CGC59_09280</name>
</gene>
<dbReference type="RefSeq" id="WP_095901715.1">
    <property type="nucleotide sequence ID" value="NZ_CAUOUZ010000002.1"/>
</dbReference>
<evidence type="ECO:0000313" key="2">
    <source>
        <dbReference type="Proteomes" id="UP000217334"/>
    </source>
</evidence>
<dbReference type="Pfam" id="PF08843">
    <property type="entry name" value="AbiEii"/>
    <property type="match status" value="1"/>
</dbReference>
<proteinExistence type="predicted"/>
<dbReference type="EMBL" id="CP022383">
    <property type="protein sequence ID" value="ATA79860.1"/>
    <property type="molecule type" value="Genomic_DNA"/>
</dbReference>
<protein>
    <submittedName>
        <fullName evidence="1">Nucleotidyltransferase</fullName>
    </submittedName>
</protein>
<evidence type="ECO:0000313" key="1">
    <source>
        <dbReference type="EMBL" id="ATA79860.1"/>
    </source>
</evidence>
<dbReference type="Gene3D" id="3.10.450.620">
    <property type="entry name" value="JHP933, nucleotidyltransferase-like core domain"/>
    <property type="match status" value="1"/>
</dbReference>
<reference evidence="2" key="1">
    <citation type="submission" date="2017-06" db="EMBL/GenBank/DDBJ databases">
        <title>Capnocytophaga spp. assemblies.</title>
        <authorList>
            <person name="Gulvik C.A."/>
        </authorList>
    </citation>
    <scope>NUCLEOTIDE SEQUENCE [LARGE SCALE GENOMIC DNA]</scope>
    <source>
        <strain evidence="2">H4486</strain>
    </source>
</reference>
<sequence length="263" mass="31256">MIPQRYILEWKQIVPWVSEAQVEQDLVISRALIEMFSSPLINESLAFRGGTALHKLYIEPQARYSEDIDLVQISSAPIHPVLKEIRKCLDFLGTKRIVKQHIHNNTIIYRFESEFPPMVDLRLKIEINTREHFSVLGFKQIPFEIKNLWFTGSCKLTSYCLEELLGTKLRALYQRRKGRDLFDLYWAMIHNEIDIEKVLMCYHKYMDFVVEQPPTRKQFLQNMTAKLKDNEFITDMYAIIRPELNYNIEEAWEIVKNNLIENI</sequence>
<dbReference type="AlphaFoldDB" id="A0A250F401"/>
<name>A0A250F401_CAPSP</name>
<organism evidence="1 2">
    <name type="scientific">Capnocytophaga sputigena</name>
    <dbReference type="NCBI Taxonomy" id="1019"/>
    <lineage>
        <taxon>Bacteria</taxon>
        <taxon>Pseudomonadati</taxon>
        <taxon>Bacteroidota</taxon>
        <taxon>Flavobacteriia</taxon>
        <taxon>Flavobacteriales</taxon>
        <taxon>Flavobacteriaceae</taxon>
        <taxon>Capnocytophaga</taxon>
    </lineage>
</organism>
<dbReference type="InterPro" id="IPR014942">
    <property type="entry name" value="AbiEii"/>
</dbReference>